<gene>
    <name evidence="1" type="ORF">SAMN05421881_104033</name>
</gene>
<reference evidence="1 2" key="1">
    <citation type="submission" date="2016-10" db="EMBL/GenBank/DDBJ databases">
        <authorList>
            <person name="de Groot N.N."/>
        </authorList>
    </citation>
    <scope>NUCLEOTIDE SEQUENCE [LARGE SCALE GENOMIC DNA]</scope>
    <source>
        <strain evidence="1 2">Nm1</strain>
    </source>
</reference>
<dbReference type="EMBL" id="FNOY01000040">
    <property type="protein sequence ID" value="SDY52046.1"/>
    <property type="molecule type" value="Genomic_DNA"/>
</dbReference>
<sequence>MIKVELKHPNAGMESIRLHQTEKRVKCERLVAGEVILSSVVITKGSPEALLQSAIKRYKNWGWIEVRYLTCM</sequence>
<organism evidence="1 2">
    <name type="scientific">Nitrosomonas halophila</name>
    <dbReference type="NCBI Taxonomy" id="44576"/>
    <lineage>
        <taxon>Bacteria</taxon>
        <taxon>Pseudomonadati</taxon>
        <taxon>Pseudomonadota</taxon>
        <taxon>Betaproteobacteria</taxon>
        <taxon>Nitrosomonadales</taxon>
        <taxon>Nitrosomonadaceae</taxon>
        <taxon>Nitrosomonas</taxon>
    </lineage>
</organism>
<evidence type="ECO:0000313" key="1">
    <source>
        <dbReference type="EMBL" id="SDY52046.1"/>
    </source>
</evidence>
<name>A0A1H3KIU7_9PROT</name>
<accession>A0A1H3KIU7</accession>
<dbReference type="AlphaFoldDB" id="A0A1H3KIU7"/>
<dbReference type="Proteomes" id="UP000198640">
    <property type="component" value="Unassembled WGS sequence"/>
</dbReference>
<dbReference type="STRING" id="44576.SAMN05421881_104033"/>
<keyword evidence="2" id="KW-1185">Reference proteome</keyword>
<evidence type="ECO:0000313" key="2">
    <source>
        <dbReference type="Proteomes" id="UP000198640"/>
    </source>
</evidence>
<proteinExistence type="predicted"/>
<protein>
    <submittedName>
        <fullName evidence="1">Uncharacterized protein</fullName>
    </submittedName>
</protein>